<evidence type="ECO:0000313" key="10">
    <source>
        <dbReference type="EMBL" id="CAA0086729.1"/>
    </source>
</evidence>
<dbReference type="GO" id="GO:0019693">
    <property type="term" value="P:ribose phosphate metabolic process"/>
    <property type="evidence" value="ECO:0007669"/>
    <property type="project" value="TreeGrafter"/>
</dbReference>
<organism evidence="10 11">
    <name type="scientific">Zhongshania aliphaticivorans</name>
    <dbReference type="NCBI Taxonomy" id="1470434"/>
    <lineage>
        <taxon>Bacteria</taxon>
        <taxon>Pseudomonadati</taxon>
        <taxon>Pseudomonadota</taxon>
        <taxon>Gammaproteobacteria</taxon>
        <taxon>Cellvibrionales</taxon>
        <taxon>Spongiibacteraceae</taxon>
        <taxon>Zhongshania</taxon>
    </lineage>
</organism>
<keyword evidence="5 10" id="KW-0378">Hydrolase</keyword>
<dbReference type="PANTHER" id="PTHR11839">
    <property type="entry name" value="UDP/ADP-SUGAR PYROPHOSPHATASE"/>
    <property type="match status" value="1"/>
</dbReference>
<dbReference type="Proteomes" id="UP000435877">
    <property type="component" value="Unassembled WGS sequence"/>
</dbReference>
<dbReference type="Pfam" id="PF00293">
    <property type="entry name" value="NUDIX"/>
    <property type="match status" value="1"/>
</dbReference>
<dbReference type="InterPro" id="IPR020084">
    <property type="entry name" value="NUDIX_hydrolase_CS"/>
</dbReference>
<gene>
    <name evidence="10" type="primary">nudF_1</name>
    <name evidence="10" type="ORF">IHBHHGIJ_01102</name>
    <name evidence="9" type="ORF">KFEGEMFD_00049</name>
</gene>
<evidence type="ECO:0000313" key="11">
    <source>
        <dbReference type="Proteomes" id="UP000435877"/>
    </source>
</evidence>
<evidence type="ECO:0000256" key="7">
    <source>
        <dbReference type="ARBA" id="ARBA00032272"/>
    </source>
</evidence>
<evidence type="ECO:0000256" key="2">
    <source>
        <dbReference type="ARBA" id="ARBA00001946"/>
    </source>
</evidence>
<dbReference type="GO" id="GO:0016787">
    <property type="term" value="F:hydrolase activity"/>
    <property type="evidence" value="ECO:0007669"/>
    <property type="project" value="UniProtKB-KW"/>
</dbReference>
<name>A0A5S9N9F3_9GAMM</name>
<protein>
    <recommendedName>
        <fullName evidence="4">GDP-mannose pyrophosphatase</fullName>
    </recommendedName>
    <alternativeName>
        <fullName evidence="6">GDP-mannose hydrolase</fullName>
    </alternativeName>
    <alternativeName>
        <fullName evidence="7">GDPMK</fullName>
    </alternativeName>
</protein>
<evidence type="ECO:0000259" key="8">
    <source>
        <dbReference type="PROSITE" id="PS51462"/>
    </source>
</evidence>
<dbReference type="EMBL" id="CACSIM010000001">
    <property type="protein sequence ID" value="CAA0078321.1"/>
    <property type="molecule type" value="Genomic_DNA"/>
</dbReference>
<dbReference type="PROSITE" id="PS51462">
    <property type="entry name" value="NUDIX"/>
    <property type="match status" value="1"/>
</dbReference>
<accession>A0A5S9N9F3</accession>
<evidence type="ECO:0000313" key="12">
    <source>
        <dbReference type="Proteomes" id="UP000439591"/>
    </source>
</evidence>
<reference evidence="11 12" key="1">
    <citation type="submission" date="2019-11" db="EMBL/GenBank/DDBJ databases">
        <authorList>
            <person name="Holert J."/>
        </authorList>
    </citation>
    <scope>NUCLEOTIDE SEQUENCE [LARGE SCALE GENOMIC DNA]</scope>
    <source>
        <strain evidence="9">BC3_2A</strain>
        <strain evidence="10">SB11_1A</strain>
    </source>
</reference>
<evidence type="ECO:0000313" key="9">
    <source>
        <dbReference type="EMBL" id="CAA0078321.1"/>
    </source>
</evidence>
<dbReference type="SUPFAM" id="SSF55811">
    <property type="entry name" value="Nudix"/>
    <property type="match status" value="1"/>
</dbReference>
<evidence type="ECO:0000256" key="6">
    <source>
        <dbReference type="ARBA" id="ARBA00032162"/>
    </source>
</evidence>
<dbReference type="RefSeq" id="WP_159267742.1">
    <property type="nucleotide sequence ID" value="NZ_CACSIK010000001.1"/>
</dbReference>
<dbReference type="PANTHER" id="PTHR11839:SF18">
    <property type="entry name" value="NUDIX HYDROLASE DOMAIN-CONTAINING PROTEIN"/>
    <property type="match status" value="1"/>
</dbReference>
<dbReference type="CDD" id="cd24161">
    <property type="entry name" value="NUDIX_ADPRase_Ndx2"/>
    <property type="match status" value="1"/>
</dbReference>
<dbReference type="InterPro" id="IPR015797">
    <property type="entry name" value="NUDIX_hydrolase-like_dom_sf"/>
</dbReference>
<dbReference type="PROSITE" id="PS00893">
    <property type="entry name" value="NUDIX_BOX"/>
    <property type="match status" value="1"/>
</dbReference>
<dbReference type="Gene3D" id="3.90.79.10">
    <property type="entry name" value="Nucleoside Triphosphate Pyrophosphohydrolase"/>
    <property type="match status" value="1"/>
</dbReference>
<dbReference type="Proteomes" id="UP000439591">
    <property type="component" value="Unassembled WGS sequence"/>
</dbReference>
<dbReference type="GO" id="GO:0005829">
    <property type="term" value="C:cytosol"/>
    <property type="evidence" value="ECO:0007669"/>
    <property type="project" value="TreeGrafter"/>
</dbReference>
<evidence type="ECO:0000256" key="4">
    <source>
        <dbReference type="ARBA" id="ARBA00016377"/>
    </source>
</evidence>
<proteinExistence type="inferred from homology"/>
<comment type="cofactor">
    <cofactor evidence="2">
        <name>Mg(2+)</name>
        <dbReference type="ChEBI" id="CHEBI:18420"/>
    </cofactor>
</comment>
<keyword evidence="11" id="KW-1185">Reference proteome</keyword>
<dbReference type="InterPro" id="IPR000086">
    <property type="entry name" value="NUDIX_hydrolase_dom"/>
</dbReference>
<evidence type="ECO:0000256" key="3">
    <source>
        <dbReference type="ARBA" id="ARBA00007275"/>
    </source>
</evidence>
<evidence type="ECO:0000256" key="5">
    <source>
        <dbReference type="ARBA" id="ARBA00022801"/>
    </source>
</evidence>
<dbReference type="EMBL" id="CACSIK010000001">
    <property type="protein sequence ID" value="CAA0086729.1"/>
    <property type="molecule type" value="Genomic_DNA"/>
</dbReference>
<dbReference type="OrthoDB" id="177518at2"/>
<dbReference type="GO" id="GO:0006753">
    <property type="term" value="P:nucleoside phosphate metabolic process"/>
    <property type="evidence" value="ECO:0007669"/>
    <property type="project" value="TreeGrafter"/>
</dbReference>
<comment type="similarity">
    <text evidence="3">Belongs to the Nudix hydrolase family. NudK subfamily.</text>
</comment>
<dbReference type="AlphaFoldDB" id="A0A5S9N9F3"/>
<feature type="domain" description="Nudix hydrolase" evidence="8">
    <location>
        <begin position="44"/>
        <end position="173"/>
    </location>
</feature>
<comment type="catalytic activity">
    <reaction evidence="1">
        <text>GDP-alpha-D-mannose + H2O = alpha-D-mannose 1-phosphate + GMP + 2 H(+)</text>
        <dbReference type="Rhea" id="RHEA:27978"/>
        <dbReference type="ChEBI" id="CHEBI:15377"/>
        <dbReference type="ChEBI" id="CHEBI:15378"/>
        <dbReference type="ChEBI" id="CHEBI:57527"/>
        <dbReference type="ChEBI" id="CHEBI:58115"/>
        <dbReference type="ChEBI" id="CHEBI:58409"/>
    </reaction>
</comment>
<sequence>MSKMLGPWQQLSCQTIYQNPWLKLEHHEVKTPGGDNGIYGKVCFQSIAIGVVPIDNEGYTYLVKQYRYPLEQDSWEIPEGGCPLGELPLETAKRELLEETGLSANRWVKLMDLHTSNSVTDERAEVFLAKELKQGETRLESSEQDLEVLRLPLDDAIAMAMDGRITDGISVAALLKLQVLTLTCAGGLQDVFASLSVEAL</sequence>
<evidence type="ECO:0000256" key="1">
    <source>
        <dbReference type="ARBA" id="ARBA00000847"/>
    </source>
</evidence>